<comment type="function">
    <text evidence="3">Component of the exocyst complex.</text>
</comment>
<accession>A0A5N5EZX7</accession>
<name>A0A5N5EZX7_9ROSA</name>
<dbReference type="GO" id="GO:0000145">
    <property type="term" value="C:exocyst"/>
    <property type="evidence" value="ECO:0007669"/>
    <property type="project" value="InterPro"/>
</dbReference>
<protein>
    <recommendedName>
        <fullName evidence="3">Exocyst subunit Exo70 family protein</fullName>
    </recommendedName>
</protein>
<feature type="domain" description="Exocyst complex subunit Exo70 C-terminal" evidence="4">
    <location>
        <begin position="254"/>
        <end position="611"/>
    </location>
</feature>
<comment type="similarity">
    <text evidence="1 3">Belongs to the EXO70 family.</text>
</comment>
<keyword evidence="6" id="KW-1185">Reference proteome</keyword>
<evidence type="ECO:0000313" key="5">
    <source>
        <dbReference type="EMBL" id="KAB2596053.1"/>
    </source>
</evidence>
<dbReference type="AlphaFoldDB" id="A0A5N5EZX7"/>
<dbReference type="GO" id="GO:0005546">
    <property type="term" value="F:phosphatidylinositol-4,5-bisphosphate binding"/>
    <property type="evidence" value="ECO:0007669"/>
    <property type="project" value="InterPro"/>
</dbReference>
<evidence type="ECO:0000259" key="4">
    <source>
        <dbReference type="Pfam" id="PF03081"/>
    </source>
</evidence>
<dbReference type="Gene3D" id="1.20.1280.170">
    <property type="entry name" value="Exocyst complex component Exo70"/>
    <property type="match status" value="1"/>
</dbReference>
<keyword evidence="3" id="KW-0268">Exocytosis</keyword>
<comment type="caution">
    <text evidence="5">The sequence shown here is derived from an EMBL/GenBank/DDBJ whole genome shotgun (WGS) entry which is preliminary data.</text>
</comment>
<proteinExistence type="inferred from homology"/>
<dbReference type="OrthoDB" id="1922221at2759"/>
<sequence length="637" mass="71663">MLSEYLKSGSTTLTPRKGMSCLFSFSHVKNHSSSYTPSSTSTGPKPSPTLSLSMMEENIETAESIITKWDPNSSSYTKLTSIFQSSRKEAKQLLKSVKDLRSAMHVLVHESSPSSKLVLAQNLMQTAMKRLEREFYEILSANRRHLDPESVSSRTSSRSWTFNGEDEGGSEEELEIVGESITEVERVSALAMVDLKSIADCMISSGYGHECVKIYKVIRKSIVEEGLYRLGIQQLKSSQIHKMDSEGLENIIMNWMDAAKIAVKALFHGEKVLCDHVFSASETIADSCFYEITKEGATTLFRFPELIVKNKKCWERIFWQLELYEVFSDLWPEIESIFTSASTQAIKLQALASWLKLSDSVQSSLSVFESTIQKDSSKFLAPGGRIHPLTQSVMNLVSSLADHHGALSDILADYPPPKNQVSHFKSPMADDGSTPAVTVHLAWLILVLMCKLDMKAEIYKDASLSYLFLANNLQFIVEKVQQTPNLKLLLGEDWVAEHMKKVKLYASNYESTAWTKVLSSLPEKSSETSPEMAKECFKRFNAAFEEAYRKQTSWIVEDRKLRDDVKVSIEQKLVPRYQEFYDTYLVMQSGEKNLELLVRYSPDDLGNHLSDLFHGTSNSVSSTTSSSLLASQRCLGI</sequence>
<reference evidence="5 6" key="3">
    <citation type="submission" date="2019-11" db="EMBL/GenBank/DDBJ databases">
        <title>A de novo genome assembly of a pear dwarfing rootstock.</title>
        <authorList>
            <person name="Wang F."/>
            <person name="Wang J."/>
            <person name="Li S."/>
            <person name="Zhang Y."/>
            <person name="Fang M."/>
            <person name="Ma L."/>
            <person name="Zhao Y."/>
            <person name="Jiang S."/>
        </authorList>
    </citation>
    <scope>NUCLEOTIDE SEQUENCE [LARGE SCALE GENOMIC DNA]</scope>
    <source>
        <strain evidence="5">S2</strain>
        <tissue evidence="5">Leaf</tissue>
    </source>
</reference>
<dbReference type="InterPro" id="IPR046364">
    <property type="entry name" value="Exo70_C"/>
</dbReference>
<dbReference type="GO" id="GO:0006887">
    <property type="term" value="P:exocytosis"/>
    <property type="evidence" value="ECO:0007669"/>
    <property type="project" value="UniProtKB-KW"/>
</dbReference>
<reference evidence="6" key="2">
    <citation type="submission" date="2019-10" db="EMBL/GenBank/DDBJ databases">
        <title>A de novo genome assembly of a pear dwarfing rootstock.</title>
        <authorList>
            <person name="Wang F."/>
            <person name="Wang J."/>
            <person name="Li S."/>
            <person name="Zhang Y."/>
            <person name="Fang M."/>
            <person name="Ma L."/>
            <person name="Zhao Y."/>
            <person name="Jiang S."/>
        </authorList>
    </citation>
    <scope>NUCLEOTIDE SEQUENCE [LARGE SCALE GENOMIC DNA]</scope>
</reference>
<dbReference type="Pfam" id="PF03081">
    <property type="entry name" value="Exo70_C"/>
    <property type="match status" value="1"/>
</dbReference>
<reference evidence="5 6" key="1">
    <citation type="submission" date="2019-09" db="EMBL/GenBank/DDBJ databases">
        <authorList>
            <person name="Ou C."/>
        </authorList>
    </citation>
    <scope>NUCLEOTIDE SEQUENCE [LARGE SCALE GENOMIC DNA]</scope>
    <source>
        <strain evidence="5">S2</strain>
        <tissue evidence="5">Leaf</tissue>
    </source>
</reference>
<evidence type="ECO:0000256" key="1">
    <source>
        <dbReference type="ARBA" id="ARBA00006756"/>
    </source>
</evidence>
<dbReference type="Pfam" id="PF20669">
    <property type="entry name" value="Exo70_N"/>
    <property type="match status" value="1"/>
</dbReference>
<keyword evidence="3" id="KW-0653">Protein transport</keyword>
<evidence type="ECO:0000313" key="6">
    <source>
        <dbReference type="Proteomes" id="UP000327157"/>
    </source>
</evidence>
<dbReference type="SUPFAM" id="SSF74788">
    <property type="entry name" value="Cullin repeat-like"/>
    <property type="match status" value="1"/>
</dbReference>
<evidence type="ECO:0000256" key="3">
    <source>
        <dbReference type="RuleBase" id="RU365026"/>
    </source>
</evidence>
<dbReference type="Proteomes" id="UP000327157">
    <property type="component" value="Chromosome 7"/>
</dbReference>
<dbReference type="PANTHER" id="PTHR12542">
    <property type="entry name" value="EXOCYST COMPLEX PROTEIN EXO70"/>
    <property type="match status" value="1"/>
</dbReference>
<dbReference type="InterPro" id="IPR004140">
    <property type="entry name" value="Exo70"/>
</dbReference>
<dbReference type="InterPro" id="IPR016159">
    <property type="entry name" value="Cullin_repeat-like_dom_sf"/>
</dbReference>
<organism evidence="5 6">
    <name type="scientific">Pyrus ussuriensis x Pyrus communis</name>
    <dbReference type="NCBI Taxonomy" id="2448454"/>
    <lineage>
        <taxon>Eukaryota</taxon>
        <taxon>Viridiplantae</taxon>
        <taxon>Streptophyta</taxon>
        <taxon>Embryophyta</taxon>
        <taxon>Tracheophyta</taxon>
        <taxon>Spermatophyta</taxon>
        <taxon>Magnoliopsida</taxon>
        <taxon>eudicotyledons</taxon>
        <taxon>Gunneridae</taxon>
        <taxon>Pentapetalae</taxon>
        <taxon>rosids</taxon>
        <taxon>fabids</taxon>
        <taxon>Rosales</taxon>
        <taxon>Rosaceae</taxon>
        <taxon>Amygdaloideae</taxon>
        <taxon>Maleae</taxon>
        <taxon>Pyrus</taxon>
    </lineage>
</organism>
<dbReference type="EMBL" id="SMOL01000781">
    <property type="protein sequence ID" value="KAB2596053.1"/>
    <property type="molecule type" value="Genomic_DNA"/>
</dbReference>
<evidence type="ECO:0000256" key="2">
    <source>
        <dbReference type="ARBA" id="ARBA00022448"/>
    </source>
</evidence>
<gene>
    <name evidence="5" type="ORF">D8674_031503</name>
</gene>
<dbReference type="PANTHER" id="PTHR12542:SF26">
    <property type="entry name" value="EXOCYST SUBUNIT EXO70 FAMILY PROTEIN"/>
    <property type="match status" value="1"/>
</dbReference>
<keyword evidence="2 3" id="KW-0813">Transport</keyword>
<dbReference type="GO" id="GO:0015031">
    <property type="term" value="P:protein transport"/>
    <property type="evidence" value="ECO:0007669"/>
    <property type="project" value="UniProtKB-KW"/>
</dbReference>